<dbReference type="RefSeq" id="WP_221621237.1">
    <property type="nucleotide sequence ID" value="NZ_QKZK01000002.1"/>
</dbReference>
<accession>A0A2W7NUH2</accession>
<keyword evidence="4" id="KW-0812">Transmembrane</keyword>
<dbReference type="PANTHER" id="PTHR43630:SF1">
    <property type="entry name" value="POLY-BETA-1,6-N-ACETYL-D-GLUCOSAMINE SYNTHASE"/>
    <property type="match status" value="1"/>
</dbReference>
<dbReference type="Gene3D" id="3.90.550.10">
    <property type="entry name" value="Spore Coat Polysaccharide Biosynthesis Protein SpsA, Chain A"/>
    <property type="match status" value="1"/>
</dbReference>
<keyword evidence="3 6" id="KW-0808">Transferase</keyword>
<dbReference type="AlphaFoldDB" id="A0A2W7NUH2"/>
<evidence type="ECO:0000256" key="3">
    <source>
        <dbReference type="ARBA" id="ARBA00022679"/>
    </source>
</evidence>
<evidence type="ECO:0000313" key="6">
    <source>
        <dbReference type="EMBL" id="PZX20254.1"/>
    </source>
</evidence>
<dbReference type="Proteomes" id="UP000249239">
    <property type="component" value="Unassembled WGS sequence"/>
</dbReference>
<keyword evidence="7" id="KW-1185">Reference proteome</keyword>
<dbReference type="InterPro" id="IPR029044">
    <property type="entry name" value="Nucleotide-diphossugar_trans"/>
</dbReference>
<evidence type="ECO:0000256" key="1">
    <source>
        <dbReference type="ARBA" id="ARBA00006739"/>
    </source>
</evidence>
<reference evidence="6 7" key="1">
    <citation type="submission" date="2018-06" db="EMBL/GenBank/DDBJ databases">
        <title>Genomic Encyclopedia of Archaeal and Bacterial Type Strains, Phase II (KMG-II): from individual species to whole genera.</title>
        <authorList>
            <person name="Goeker M."/>
        </authorList>
    </citation>
    <scope>NUCLEOTIDE SEQUENCE [LARGE SCALE GENOMIC DNA]</scope>
    <source>
        <strain evidence="6 7">DSM 6779</strain>
    </source>
</reference>
<dbReference type="GO" id="GO:0016757">
    <property type="term" value="F:glycosyltransferase activity"/>
    <property type="evidence" value="ECO:0007669"/>
    <property type="project" value="UniProtKB-KW"/>
</dbReference>
<proteinExistence type="inferred from homology"/>
<evidence type="ECO:0000256" key="2">
    <source>
        <dbReference type="ARBA" id="ARBA00022676"/>
    </source>
</evidence>
<gene>
    <name evidence="6" type="ORF">LX69_00251</name>
</gene>
<feature type="transmembrane region" description="Helical" evidence="4">
    <location>
        <begin position="6"/>
        <end position="29"/>
    </location>
</feature>
<dbReference type="EMBL" id="QKZK01000002">
    <property type="protein sequence ID" value="PZX20254.1"/>
    <property type="molecule type" value="Genomic_DNA"/>
</dbReference>
<name>A0A2W7NUH2_9BACT</name>
<dbReference type="CDD" id="cd06423">
    <property type="entry name" value="CESA_like"/>
    <property type="match status" value="1"/>
</dbReference>
<dbReference type="SUPFAM" id="SSF53448">
    <property type="entry name" value="Nucleotide-diphospho-sugar transferases"/>
    <property type="match status" value="1"/>
</dbReference>
<dbReference type="PANTHER" id="PTHR43630">
    <property type="entry name" value="POLY-BETA-1,6-N-ACETYL-D-GLUCOSAMINE SYNTHASE"/>
    <property type="match status" value="1"/>
</dbReference>
<keyword evidence="4" id="KW-1133">Transmembrane helix</keyword>
<protein>
    <submittedName>
        <fullName evidence="6">Cellulose synthase/poly-beta-1,6-N-acetylglucosamine synthase-like glycosyltransferase</fullName>
    </submittedName>
</protein>
<comment type="similarity">
    <text evidence="1">Belongs to the glycosyltransferase 2 family.</text>
</comment>
<organism evidence="6 7">
    <name type="scientific">Breznakibacter xylanolyticus</name>
    <dbReference type="NCBI Taxonomy" id="990"/>
    <lineage>
        <taxon>Bacteria</taxon>
        <taxon>Pseudomonadati</taxon>
        <taxon>Bacteroidota</taxon>
        <taxon>Bacteroidia</taxon>
        <taxon>Marinilabiliales</taxon>
        <taxon>Marinilabiliaceae</taxon>
        <taxon>Breznakibacter</taxon>
    </lineage>
</organism>
<dbReference type="Pfam" id="PF00535">
    <property type="entry name" value="Glycos_transf_2"/>
    <property type="match status" value="1"/>
</dbReference>
<dbReference type="InterPro" id="IPR001173">
    <property type="entry name" value="Glyco_trans_2-like"/>
</dbReference>
<comment type="caution">
    <text evidence="6">The sequence shown here is derived from an EMBL/GenBank/DDBJ whole genome shotgun (WGS) entry which is preliminary data.</text>
</comment>
<feature type="transmembrane region" description="Helical" evidence="4">
    <location>
        <begin position="381"/>
        <end position="401"/>
    </location>
</feature>
<sequence length="465" mass="53880">MEFILGQFIFYFTVVLLLTYLMLGTFSAISLNKYFKKNSFVNFNTLVTSPLSPHVSIIAPAYNEGKTIIDNIRTLLSLYYNNYEVIIVNDGSTDDSLQKVIDAYQLVRVNYFFDYRMPCERIRGVYRSENPSYARLTVIDKANGGKSDALNAGINVSRNDIVVSIDTDSIIESDALLKLVKPFLEEKEKKVIGTGGVIRIVNSCEVVRGHIKKVNLPKSFLPRLQVLEYTRAFLLGRMAWSQLDGLMLISGAMGMFDKEVLIKAGGYSTKTVGEDMELVLRMRRYMTNLKQKYVVSYIPDPLCWTEAPDDLRMMTRQRSRWTRGLVQSLYAHRGMFLNPKYRNLGLLSFPYWIFFEWLAPLLALAGFIYTAILIITHQMNWPFFILLFIFVYSVALMLSTWSILYEEVTFHKYRKKRDVLKLFFTAMLEPFFYPVHTWFALKGNWDALMRKKAWGKQRRKGFSGS</sequence>
<evidence type="ECO:0000259" key="5">
    <source>
        <dbReference type="Pfam" id="PF00535"/>
    </source>
</evidence>
<keyword evidence="4" id="KW-0472">Membrane</keyword>
<feature type="transmembrane region" description="Helical" evidence="4">
    <location>
        <begin position="349"/>
        <end position="375"/>
    </location>
</feature>
<feature type="domain" description="Glycosyltransferase 2-like" evidence="5">
    <location>
        <begin position="56"/>
        <end position="198"/>
    </location>
</feature>
<evidence type="ECO:0000256" key="4">
    <source>
        <dbReference type="SAM" id="Phobius"/>
    </source>
</evidence>
<feature type="transmembrane region" description="Helical" evidence="4">
    <location>
        <begin position="422"/>
        <end position="441"/>
    </location>
</feature>
<evidence type="ECO:0000313" key="7">
    <source>
        <dbReference type="Proteomes" id="UP000249239"/>
    </source>
</evidence>
<keyword evidence="2" id="KW-0328">Glycosyltransferase</keyword>